<feature type="domain" description="Protein kinase" evidence="7">
    <location>
        <begin position="5"/>
        <end position="267"/>
    </location>
</feature>
<evidence type="ECO:0000256" key="6">
    <source>
        <dbReference type="SAM" id="Phobius"/>
    </source>
</evidence>
<evidence type="ECO:0000313" key="9">
    <source>
        <dbReference type="Proteomes" id="UP000557872"/>
    </source>
</evidence>
<dbReference type="GO" id="GO:0004674">
    <property type="term" value="F:protein serine/threonine kinase activity"/>
    <property type="evidence" value="ECO:0007669"/>
    <property type="project" value="TreeGrafter"/>
</dbReference>
<dbReference type="Gene3D" id="1.10.510.10">
    <property type="entry name" value="Transferase(Phosphotransferase) domain 1"/>
    <property type="match status" value="1"/>
</dbReference>
<sequence length="579" mass="64485">MTNRYQIIRLITKDQLGGVYLAKDTELEREVAFRNFSPGSGEFEIKDWEQAFTLYTERLKALQHPNVVPTFDAAVDDGDAIIINRVLETETLAEAIIEHGRFSVVETVNMAIDLLSAMQAAHEIGLYHGAMHTGSIKRIPISHGGHHYLVADFGLKYLSSLVKAEETHLEDPLLVAPELAKRGFEPDAPSDIFMIGQLCYTVLAGGHPFAEYSAEQCAKAYRSNKIPPLKKFNSKVPADLTTWLMQMIHGNVEKRFQSAEEALNALNAIEIAQPKKDTEIAPEIDLDDTPLILPHEPNTHVAAPDTAEAAITHTIKISTPKPVRNNRLRWSVATIAMLIIAGGLIFWQDPFQWRSGTEKNNKEAPEEPVMAQESEKEANANTHPEPKSITLMKRSMVNSIAKRRKPVAVPIETPRTVDWVITTGSPASQKRRQKTGGHYLQNIMETGGIQEFDFPYNPIRFLVGGKKIIPRAATDKQHHADIGQGWVTMLRTPPNHEGNLLVHYFITQWHCDLNIEIKNADQTTTLKVPATTPGVFRIPIKITGAKANEFYSIKITAASKHPKEGLCLGLNGIQVENLK</sequence>
<keyword evidence="6" id="KW-0812">Transmembrane</keyword>
<evidence type="ECO:0000256" key="4">
    <source>
        <dbReference type="ARBA" id="ARBA00022840"/>
    </source>
</evidence>
<dbReference type="InterPro" id="IPR011009">
    <property type="entry name" value="Kinase-like_dom_sf"/>
</dbReference>
<accession>A0A851GQD7</accession>
<dbReference type="AlphaFoldDB" id="A0A851GQD7"/>
<protein>
    <submittedName>
        <fullName evidence="8">Protein kinase</fullName>
    </submittedName>
</protein>
<dbReference type="PANTHER" id="PTHR43289:SF6">
    <property type="entry name" value="SERINE_THREONINE-PROTEIN KINASE NEKL-3"/>
    <property type="match status" value="1"/>
</dbReference>
<keyword evidence="4" id="KW-0067">ATP-binding</keyword>
<name>A0A851GQD7_9BACT</name>
<keyword evidence="9" id="KW-1185">Reference proteome</keyword>
<dbReference type="Pfam" id="PF00069">
    <property type="entry name" value="Pkinase"/>
    <property type="match status" value="1"/>
</dbReference>
<gene>
    <name evidence="8" type="ORF">HW115_12140</name>
</gene>
<evidence type="ECO:0000256" key="2">
    <source>
        <dbReference type="ARBA" id="ARBA00022741"/>
    </source>
</evidence>
<keyword evidence="6" id="KW-1133">Transmembrane helix</keyword>
<proteinExistence type="predicted"/>
<evidence type="ECO:0000259" key="7">
    <source>
        <dbReference type="PROSITE" id="PS50011"/>
    </source>
</evidence>
<feature type="transmembrane region" description="Helical" evidence="6">
    <location>
        <begin position="328"/>
        <end position="347"/>
    </location>
</feature>
<reference evidence="8 9" key="1">
    <citation type="submission" date="2020-07" db="EMBL/GenBank/DDBJ databases">
        <title>Roseicoccus Jingziensis gen. nov., sp. nov., isolated from coastal seawater.</title>
        <authorList>
            <person name="Feng X."/>
        </authorList>
    </citation>
    <scope>NUCLEOTIDE SEQUENCE [LARGE SCALE GENOMIC DNA]</scope>
    <source>
        <strain evidence="8 9">N1E253</strain>
    </source>
</reference>
<dbReference type="EMBL" id="JACBAZ010000004">
    <property type="protein sequence ID" value="NWK56364.1"/>
    <property type="molecule type" value="Genomic_DNA"/>
</dbReference>
<comment type="caution">
    <text evidence="8">The sequence shown here is derived from an EMBL/GenBank/DDBJ whole genome shotgun (WGS) entry which is preliminary data.</text>
</comment>
<keyword evidence="3 8" id="KW-0418">Kinase</keyword>
<dbReference type="GO" id="GO:0005524">
    <property type="term" value="F:ATP binding"/>
    <property type="evidence" value="ECO:0007669"/>
    <property type="project" value="UniProtKB-KW"/>
</dbReference>
<dbReference type="SUPFAM" id="SSF56112">
    <property type="entry name" value="Protein kinase-like (PK-like)"/>
    <property type="match status" value="1"/>
</dbReference>
<evidence type="ECO:0000313" key="8">
    <source>
        <dbReference type="EMBL" id="NWK56364.1"/>
    </source>
</evidence>
<dbReference type="PROSITE" id="PS50011">
    <property type="entry name" value="PROTEIN_KINASE_DOM"/>
    <property type="match status" value="1"/>
</dbReference>
<organism evidence="8 9">
    <name type="scientific">Oceaniferula marina</name>
    <dbReference type="NCBI Taxonomy" id="2748318"/>
    <lineage>
        <taxon>Bacteria</taxon>
        <taxon>Pseudomonadati</taxon>
        <taxon>Verrucomicrobiota</taxon>
        <taxon>Verrucomicrobiia</taxon>
        <taxon>Verrucomicrobiales</taxon>
        <taxon>Verrucomicrobiaceae</taxon>
        <taxon>Oceaniferula</taxon>
    </lineage>
</organism>
<evidence type="ECO:0000256" key="3">
    <source>
        <dbReference type="ARBA" id="ARBA00022777"/>
    </source>
</evidence>
<keyword evidence="1" id="KW-0808">Transferase</keyword>
<dbReference type="PANTHER" id="PTHR43289">
    <property type="entry name" value="MITOGEN-ACTIVATED PROTEIN KINASE KINASE KINASE 20-RELATED"/>
    <property type="match status" value="1"/>
</dbReference>
<evidence type="ECO:0000256" key="1">
    <source>
        <dbReference type="ARBA" id="ARBA00022679"/>
    </source>
</evidence>
<dbReference type="SMART" id="SM00220">
    <property type="entry name" value="S_TKc"/>
    <property type="match status" value="1"/>
</dbReference>
<keyword evidence="6" id="KW-0472">Membrane</keyword>
<keyword evidence="2" id="KW-0547">Nucleotide-binding</keyword>
<feature type="region of interest" description="Disordered" evidence="5">
    <location>
        <begin position="357"/>
        <end position="385"/>
    </location>
</feature>
<dbReference type="Proteomes" id="UP000557872">
    <property type="component" value="Unassembled WGS sequence"/>
</dbReference>
<dbReference type="InterPro" id="IPR000719">
    <property type="entry name" value="Prot_kinase_dom"/>
</dbReference>
<dbReference type="RefSeq" id="WP_178933142.1">
    <property type="nucleotide sequence ID" value="NZ_JACBAZ010000004.1"/>
</dbReference>
<dbReference type="Gene3D" id="3.30.200.20">
    <property type="entry name" value="Phosphorylase Kinase, domain 1"/>
    <property type="match status" value="1"/>
</dbReference>
<evidence type="ECO:0000256" key="5">
    <source>
        <dbReference type="SAM" id="MobiDB-lite"/>
    </source>
</evidence>